<dbReference type="EMBL" id="JACOFX010000004">
    <property type="protein sequence ID" value="MBC3908007.1"/>
    <property type="molecule type" value="Genomic_DNA"/>
</dbReference>
<dbReference type="PANTHER" id="PTHR30462:SF0">
    <property type="entry name" value="INTERMEMBRANE TRANSPORT PROTEIN YEBT"/>
    <property type="match status" value="1"/>
</dbReference>
<evidence type="ECO:0000256" key="2">
    <source>
        <dbReference type="ARBA" id="ARBA00022475"/>
    </source>
</evidence>
<name>A0ABR6Z8C4_9BURK</name>
<evidence type="ECO:0000313" key="11">
    <source>
        <dbReference type="Proteomes" id="UP000646911"/>
    </source>
</evidence>
<feature type="domain" description="Mce/MlaD" evidence="9">
    <location>
        <begin position="72"/>
        <end position="162"/>
    </location>
</feature>
<evidence type="ECO:0000256" key="1">
    <source>
        <dbReference type="ARBA" id="ARBA00004533"/>
    </source>
</evidence>
<dbReference type="Pfam" id="PF02470">
    <property type="entry name" value="MlaD"/>
    <property type="match status" value="3"/>
</dbReference>
<comment type="subcellular location">
    <subcellularLocation>
        <location evidence="1">Cell inner membrane</location>
    </subcellularLocation>
</comment>
<proteinExistence type="predicted"/>
<evidence type="ECO:0000256" key="6">
    <source>
        <dbReference type="ARBA" id="ARBA00023136"/>
    </source>
</evidence>
<evidence type="ECO:0000256" key="5">
    <source>
        <dbReference type="ARBA" id="ARBA00022989"/>
    </source>
</evidence>
<dbReference type="PANTHER" id="PTHR30462">
    <property type="entry name" value="INTERMEMBRANE TRANSPORT PROTEIN PQIB-RELATED"/>
    <property type="match status" value="1"/>
</dbReference>
<keyword evidence="3" id="KW-0997">Cell inner membrane</keyword>
<dbReference type="InterPro" id="IPR051800">
    <property type="entry name" value="PqiA-PqiB_transport"/>
</dbReference>
<sequence>MSDPTSEHPGTPAADQSAPTGETVVTVDAVDAVVPAVKVRPRRRLPSFVWAVPVIAALIGVWLVVQGITSQGPVITINFKSAEGLEAGKTKLRYKDVDVGHVKAIALSPDRQRVLITAQLIKSASDILATDTRFFIVKPRISGGSVSGLSTLLSGNYISVDVGKAEETTNDFTGLEEPPLVNRDSPGREFVLHGAQTGSVNYGSPIFFRHINAGHVTKFQLDRDGKGVTIRVFIDAPYDQYVTADTRFWHASGVDMQLDANGLRVTTESLTSLIEGGLAFQEHDDALPGGKPAFEGSVFPLFEDREHAMRAPDTKVRNFLMYFPETLRGLSKGAPIDLRGIVIGEVKSLGVEFTENGRLPRFPVEVSLYPDRLKARVRSGARLPDDDTEAKERSLLDHLIARGLRGQLRSGNLLTGQLYIALDFFPDAAPAKMDWRSDYPVLPTVGGGLGEIQDTVGRIAKKIDKLPFDKISGELVQALGKLNTTLASTEKLVRRLDAEVAPELTSTLKEARSTLNSANALLAEDAPLQQDMRESLKQVAKSARAVANLADTLERHPDALVFGKQKVKP</sequence>
<feature type="region of interest" description="Disordered" evidence="7">
    <location>
        <begin position="1"/>
        <end position="21"/>
    </location>
</feature>
<organism evidence="10 11">
    <name type="scientific">Undibacterium umbellatum</name>
    <dbReference type="NCBI Taxonomy" id="2762300"/>
    <lineage>
        <taxon>Bacteria</taxon>
        <taxon>Pseudomonadati</taxon>
        <taxon>Pseudomonadota</taxon>
        <taxon>Betaproteobacteria</taxon>
        <taxon>Burkholderiales</taxon>
        <taxon>Oxalobacteraceae</taxon>
        <taxon>Undibacterium</taxon>
    </lineage>
</organism>
<keyword evidence="5 8" id="KW-1133">Transmembrane helix</keyword>
<dbReference type="Proteomes" id="UP000646911">
    <property type="component" value="Unassembled WGS sequence"/>
</dbReference>
<evidence type="ECO:0000259" key="9">
    <source>
        <dbReference type="Pfam" id="PF02470"/>
    </source>
</evidence>
<feature type="domain" description="Mce/MlaD" evidence="9">
    <location>
        <begin position="320"/>
        <end position="424"/>
    </location>
</feature>
<accession>A0ABR6Z8C4</accession>
<evidence type="ECO:0000256" key="8">
    <source>
        <dbReference type="SAM" id="Phobius"/>
    </source>
</evidence>
<evidence type="ECO:0000313" key="10">
    <source>
        <dbReference type="EMBL" id="MBC3908007.1"/>
    </source>
</evidence>
<keyword evidence="11" id="KW-1185">Reference proteome</keyword>
<evidence type="ECO:0000256" key="4">
    <source>
        <dbReference type="ARBA" id="ARBA00022692"/>
    </source>
</evidence>
<evidence type="ECO:0000256" key="7">
    <source>
        <dbReference type="SAM" id="MobiDB-lite"/>
    </source>
</evidence>
<comment type="caution">
    <text evidence="10">The sequence shown here is derived from an EMBL/GenBank/DDBJ whole genome shotgun (WGS) entry which is preliminary data.</text>
</comment>
<evidence type="ECO:0000256" key="3">
    <source>
        <dbReference type="ARBA" id="ARBA00022519"/>
    </source>
</evidence>
<keyword evidence="2" id="KW-1003">Cell membrane</keyword>
<protein>
    <submittedName>
        <fullName evidence="10">MCE family protein</fullName>
    </submittedName>
</protein>
<feature type="domain" description="Mce/MlaD" evidence="9">
    <location>
        <begin position="187"/>
        <end position="247"/>
    </location>
</feature>
<keyword evidence="6 8" id="KW-0472">Membrane</keyword>
<gene>
    <name evidence="10" type="ORF">H8L47_10545</name>
</gene>
<dbReference type="RefSeq" id="WP_186953561.1">
    <property type="nucleotide sequence ID" value="NZ_JACOFX010000004.1"/>
</dbReference>
<feature type="transmembrane region" description="Helical" evidence="8">
    <location>
        <begin position="48"/>
        <end position="65"/>
    </location>
</feature>
<dbReference type="InterPro" id="IPR003399">
    <property type="entry name" value="Mce/MlaD"/>
</dbReference>
<reference evidence="10 11" key="1">
    <citation type="submission" date="2020-08" db="EMBL/GenBank/DDBJ databases">
        <title>Novel species isolated from subtropical streams in China.</title>
        <authorList>
            <person name="Lu H."/>
        </authorList>
    </citation>
    <scope>NUCLEOTIDE SEQUENCE [LARGE SCALE GENOMIC DNA]</scope>
    <source>
        <strain evidence="10 11">NL8W</strain>
    </source>
</reference>
<keyword evidence="4 8" id="KW-0812">Transmembrane</keyword>